<feature type="domain" description="HTH luxR-type" evidence="4">
    <location>
        <begin position="149"/>
        <end position="214"/>
    </location>
</feature>
<dbReference type="PROSITE" id="PS50043">
    <property type="entry name" value="HTH_LUXR_2"/>
    <property type="match status" value="1"/>
</dbReference>
<comment type="caution">
    <text evidence="5">The sequence shown here is derived from an EMBL/GenBank/DDBJ whole genome shotgun (WGS) entry which is preliminary data.</text>
</comment>
<keyword evidence="6" id="KW-1185">Reference proteome</keyword>
<sequence length="229" mass="24347">MSVPAARFPPGGAMDLVVCDAQRAYGDALASVLANRGHRVVTVPDSGLPRAMGSGSPQVCVLELGAAVRAREAAALFPEVRIFVLTGRGDARVVRDLVAARAVGAASTMRRLDSVVRAIEEVGAGRTHYDPMLLRAALRPDQEMDDATAHRLAAYLTPREGEVLRRIVRGEDTRAMAGDMGVSITTVRSHVQNVLGKLNVHSRLAAVAFSLGHGLVSLRRDEAEVLTVV</sequence>
<reference evidence="5 6" key="1">
    <citation type="submission" date="2020-08" db="EMBL/GenBank/DDBJ databases">
        <title>Genomic Encyclopedia of Type Strains, Phase IV (KMG-IV): sequencing the most valuable type-strain genomes for metagenomic binning, comparative biology and taxonomic classification.</title>
        <authorList>
            <person name="Goeker M."/>
        </authorList>
    </citation>
    <scope>NUCLEOTIDE SEQUENCE [LARGE SCALE GENOMIC DNA]</scope>
    <source>
        <strain evidence="5 6">YIM 65646</strain>
    </source>
</reference>
<accession>A0A841F6B2</accession>
<dbReference type="SMART" id="SM00421">
    <property type="entry name" value="HTH_LUXR"/>
    <property type="match status" value="1"/>
</dbReference>
<dbReference type="RefSeq" id="WP_184785366.1">
    <property type="nucleotide sequence ID" value="NZ_BONT01000041.1"/>
</dbReference>
<protein>
    <submittedName>
        <fullName evidence="5">Two-component system nitrate/nitrite response regulator NarL</fullName>
    </submittedName>
</protein>
<proteinExistence type="predicted"/>
<evidence type="ECO:0000313" key="5">
    <source>
        <dbReference type="EMBL" id="MBB6032471.1"/>
    </source>
</evidence>
<dbReference type="GO" id="GO:0006355">
    <property type="term" value="P:regulation of DNA-templated transcription"/>
    <property type="evidence" value="ECO:0007669"/>
    <property type="project" value="InterPro"/>
</dbReference>
<gene>
    <name evidence="5" type="ORF">HNR73_000313</name>
</gene>
<keyword evidence="3" id="KW-0804">Transcription</keyword>
<evidence type="ECO:0000313" key="6">
    <source>
        <dbReference type="Proteomes" id="UP000548476"/>
    </source>
</evidence>
<dbReference type="Gene3D" id="3.40.50.2300">
    <property type="match status" value="1"/>
</dbReference>
<keyword evidence="1" id="KW-0805">Transcription regulation</keyword>
<keyword evidence="2" id="KW-0238">DNA-binding</keyword>
<dbReference type="InterPro" id="IPR016032">
    <property type="entry name" value="Sig_transdc_resp-reg_C-effctor"/>
</dbReference>
<dbReference type="Proteomes" id="UP000548476">
    <property type="component" value="Unassembled WGS sequence"/>
</dbReference>
<evidence type="ECO:0000256" key="2">
    <source>
        <dbReference type="ARBA" id="ARBA00023125"/>
    </source>
</evidence>
<dbReference type="SUPFAM" id="SSF46894">
    <property type="entry name" value="C-terminal effector domain of the bipartite response regulators"/>
    <property type="match status" value="1"/>
</dbReference>
<organism evidence="5 6">
    <name type="scientific">Phytomonospora endophytica</name>
    <dbReference type="NCBI Taxonomy" id="714109"/>
    <lineage>
        <taxon>Bacteria</taxon>
        <taxon>Bacillati</taxon>
        <taxon>Actinomycetota</taxon>
        <taxon>Actinomycetes</taxon>
        <taxon>Micromonosporales</taxon>
        <taxon>Micromonosporaceae</taxon>
        <taxon>Phytomonospora</taxon>
    </lineage>
</organism>
<dbReference type="PRINTS" id="PR00038">
    <property type="entry name" value="HTHLUXR"/>
</dbReference>
<evidence type="ECO:0000256" key="1">
    <source>
        <dbReference type="ARBA" id="ARBA00023015"/>
    </source>
</evidence>
<name>A0A841F6B2_9ACTN</name>
<dbReference type="Pfam" id="PF00196">
    <property type="entry name" value="GerE"/>
    <property type="match status" value="1"/>
</dbReference>
<dbReference type="GO" id="GO:0003677">
    <property type="term" value="F:DNA binding"/>
    <property type="evidence" value="ECO:0007669"/>
    <property type="project" value="UniProtKB-KW"/>
</dbReference>
<dbReference type="CDD" id="cd06170">
    <property type="entry name" value="LuxR_C_like"/>
    <property type="match status" value="1"/>
</dbReference>
<dbReference type="InterPro" id="IPR000792">
    <property type="entry name" value="Tscrpt_reg_LuxR_C"/>
</dbReference>
<evidence type="ECO:0000259" key="4">
    <source>
        <dbReference type="PROSITE" id="PS50043"/>
    </source>
</evidence>
<dbReference type="EMBL" id="JACHGT010000001">
    <property type="protein sequence ID" value="MBB6032471.1"/>
    <property type="molecule type" value="Genomic_DNA"/>
</dbReference>
<dbReference type="AlphaFoldDB" id="A0A841F6B2"/>
<dbReference type="PANTHER" id="PTHR44688:SF16">
    <property type="entry name" value="DNA-BINDING TRANSCRIPTIONAL ACTIVATOR DEVR_DOSR"/>
    <property type="match status" value="1"/>
</dbReference>
<evidence type="ECO:0000256" key="3">
    <source>
        <dbReference type="ARBA" id="ARBA00023163"/>
    </source>
</evidence>
<dbReference type="PANTHER" id="PTHR44688">
    <property type="entry name" value="DNA-BINDING TRANSCRIPTIONAL ACTIVATOR DEVR_DOSR"/>
    <property type="match status" value="1"/>
</dbReference>